<dbReference type="InterPro" id="IPR013486">
    <property type="entry name" value="SpoIID/LytB"/>
</dbReference>
<name>A0ABT0CDT1_THEVL</name>
<proteinExistence type="predicted"/>
<keyword evidence="3" id="KW-1185">Reference proteome</keyword>
<dbReference type="NCBIfam" id="TIGR02669">
    <property type="entry name" value="SpoIID_LytB"/>
    <property type="match status" value="1"/>
</dbReference>
<dbReference type="PANTHER" id="PTHR30032">
    <property type="entry name" value="N-ACETYLMURAMOYL-L-ALANINE AMIDASE-RELATED"/>
    <property type="match status" value="1"/>
</dbReference>
<organism evidence="2 3">
    <name type="scientific">Thermostichus vulcanus str. 'Rupite'</name>
    <dbReference type="NCBI Taxonomy" id="2813851"/>
    <lineage>
        <taxon>Bacteria</taxon>
        <taxon>Bacillati</taxon>
        <taxon>Cyanobacteriota</taxon>
        <taxon>Cyanophyceae</taxon>
        <taxon>Thermostichales</taxon>
        <taxon>Thermostichaceae</taxon>
        <taxon>Thermostichus</taxon>
    </lineage>
</organism>
<dbReference type="Pfam" id="PF08486">
    <property type="entry name" value="SpoIID"/>
    <property type="match status" value="1"/>
</dbReference>
<protein>
    <submittedName>
        <fullName evidence="2">SpoIID/LytB domain-containing protein</fullName>
    </submittedName>
</protein>
<evidence type="ECO:0000259" key="1">
    <source>
        <dbReference type="Pfam" id="PF08486"/>
    </source>
</evidence>
<evidence type="ECO:0000313" key="2">
    <source>
        <dbReference type="EMBL" id="MCJ2543928.1"/>
    </source>
</evidence>
<accession>A0ABT0CDT1</accession>
<dbReference type="PANTHER" id="PTHR30032:SF4">
    <property type="entry name" value="AMIDASE ENHANCER"/>
    <property type="match status" value="1"/>
</dbReference>
<dbReference type="EMBL" id="JAFIRA010000040">
    <property type="protein sequence ID" value="MCJ2543928.1"/>
    <property type="molecule type" value="Genomic_DNA"/>
</dbReference>
<reference evidence="2" key="1">
    <citation type="submission" date="2021-02" db="EMBL/GenBank/DDBJ databases">
        <title>The CRISPR/cas machinery reduction and long-range gene transfer in the hot spring cyanobacterium Synechococcus.</title>
        <authorList>
            <person name="Dvorak P."/>
            <person name="Jahodarova E."/>
            <person name="Hasler P."/>
            <person name="Poulickova A."/>
        </authorList>
    </citation>
    <scope>NUCLEOTIDE SEQUENCE</scope>
    <source>
        <strain evidence="2">Rupite</strain>
    </source>
</reference>
<gene>
    <name evidence="2" type="ORF">JX360_13620</name>
</gene>
<evidence type="ECO:0000313" key="3">
    <source>
        <dbReference type="Proteomes" id="UP000830835"/>
    </source>
</evidence>
<dbReference type="InterPro" id="IPR013693">
    <property type="entry name" value="SpoIID/LytB_N"/>
</dbReference>
<dbReference type="Proteomes" id="UP000830835">
    <property type="component" value="Unassembled WGS sequence"/>
</dbReference>
<dbReference type="InterPro" id="IPR051922">
    <property type="entry name" value="Bact_Sporulation_Assoc"/>
</dbReference>
<dbReference type="RefSeq" id="WP_244351968.1">
    <property type="nucleotide sequence ID" value="NZ_JAFIRA010000040.1"/>
</dbReference>
<feature type="domain" description="Sporulation stage II protein D amidase enhancer LytB N-terminal" evidence="1">
    <location>
        <begin position="118"/>
        <end position="214"/>
    </location>
</feature>
<comment type="caution">
    <text evidence="2">The sequence shown here is derived from an EMBL/GenBank/DDBJ whole genome shotgun (WGS) entry which is preliminary data.</text>
</comment>
<sequence>MRRRQFGVGLLGSLWITSRCSVQAQPSLGWLPVELFSRLGDPLTHLEVTGPFHLERQPFPSGSWRIHVHHQQLFLSGPGQPRRYQGSLWLEGGELRSPTGEPRRYRGWVQIRPQGPERLHLINWVQLEDYLLALVPGEMPADWPAAALQAQAILARTLAVPYLQPSLRTELTGGARAADTLRDSTADQFYGGLTYETASTTAAVRETQGQILTYGSEPIAALFHSTCGGHTSANQDIFAPPARPYLQGVACEWCQDSPFYGPHTVQVSATDLEQALGSSDLQVLQSDPWGRPLRIRVGSRLLTGQEVWLRLGQTLGWGILPSNRFQLEGSATSAAYRFTYRGAGHGVGLCQWGARGLAQQGFSTQQILDHYFPGTQVIEGAPNL</sequence>